<accession>A0A010Q7F5</accession>
<dbReference type="GO" id="GO:0005654">
    <property type="term" value="C:nucleoplasm"/>
    <property type="evidence" value="ECO:0007669"/>
    <property type="project" value="UniProtKB-SubCell"/>
</dbReference>
<dbReference type="KEGG" id="cfj:CFIO01_11566"/>
<evidence type="ECO:0000313" key="9">
    <source>
        <dbReference type="Proteomes" id="UP000020467"/>
    </source>
</evidence>
<dbReference type="PANTHER" id="PTHR14211:SF7">
    <property type="entry name" value="RIBOSOME BIOGENESIS PROTEIN NOP53"/>
    <property type="match status" value="1"/>
</dbReference>
<feature type="region of interest" description="Disordered" evidence="7">
    <location>
        <begin position="100"/>
        <end position="130"/>
    </location>
</feature>
<evidence type="ECO:0000256" key="3">
    <source>
        <dbReference type="ARBA" id="ARBA00008838"/>
    </source>
</evidence>
<proteinExistence type="inferred from homology"/>
<dbReference type="GO" id="GO:0000027">
    <property type="term" value="P:ribosomal large subunit assembly"/>
    <property type="evidence" value="ECO:0007669"/>
    <property type="project" value="TreeGrafter"/>
</dbReference>
<dbReference type="GO" id="GO:0006364">
    <property type="term" value="P:rRNA processing"/>
    <property type="evidence" value="ECO:0007669"/>
    <property type="project" value="TreeGrafter"/>
</dbReference>
<dbReference type="STRING" id="1445577.A0A010Q7F5"/>
<feature type="region of interest" description="Disordered" evidence="7">
    <location>
        <begin position="1"/>
        <end position="66"/>
    </location>
</feature>
<evidence type="ECO:0000256" key="6">
    <source>
        <dbReference type="ARBA" id="ARBA00023242"/>
    </source>
</evidence>
<comment type="similarity">
    <text evidence="3">Belongs to the NOP53 family.</text>
</comment>
<evidence type="ECO:0000256" key="1">
    <source>
        <dbReference type="ARBA" id="ARBA00004604"/>
    </source>
</evidence>
<keyword evidence="5" id="KW-0690">Ribosome biogenesis</keyword>
<protein>
    <recommendedName>
        <fullName evidence="4">Ribosome biogenesis protein NOP53</fullName>
    </recommendedName>
</protein>
<dbReference type="PANTHER" id="PTHR14211">
    <property type="entry name" value="GLIOMA SUPPRESSOR CANDIDATE REGION GENE 2"/>
    <property type="match status" value="1"/>
</dbReference>
<evidence type="ECO:0000256" key="5">
    <source>
        <dbReference type="ARBA" id="ARBA00022517"/>
    </source>
</evidence>
<dbReference type="Proteomes" id="UP000020467">
    <property type="component" value="Unassembled WGS sequence"/>
</dbReference>
<evidence type="ECO:0000256" key="4">
    <source>
        <dbReference type="ARBA" id="ARBA00018339"/>
    </source>
</evidence>
<keyword evidence="6" id="KW-0539">Nucleus</keyword>
<evidence type="ECO:0000313" key="8">
    <source>
        <dbReference type="EMBL" id="EXF75777.1"/>
    </source>
</evidence>
<reference evidence="8 9" key="1">
    <citation type="submission" date="2014-02" db="EMBL/GenBank/DDBJ databases">
        <title>The genome sequence of Colletotrichum fioriniae PJ7.</title>
        <authorList>
            <person name="Baroncelli R."/>
            <person name="Thon M.R."/>
        </authorList>
    </citation>
    <scope>NUCLEOTIDE SEQUENCE [LARGE SCALE GENOMIC DNA]</scope>
    <source>
        <strain evidence="8 9">PJ7</strain>
    </source>
</reference>
<feature type="region of interest" description="Disordered" evidence="7">
    <location>
        <begin position="271"/>
        <end position="297"/>
    </location>
</feature>
<feature type="region of interest" description="Disordered" evidence="7">
    <location>
        <begin position="356"/>
        <end position="431"/>
    </location>
</feature>
<dbReference type="eggNOG" id="KOG2823">
    <property type="taxonomic scope" value="Eukaryota"/>
</dbReference>
<dbReference type="Pfam" id="PF07767">
    <property type="entry name" value="Nop53"/>
    <property type="match status" value="1"/>
</dbReference>
<dbReference type="GO" id="GO:0005730">
    <property type="term" value="C:nucleolus"/>
    <property type="evidence" value="ECO:0007669"/>
    <property type="project" value="UniProtKB-SubCell"/>
</dbReference>
<dbReference type="GO" id="GO:0008097">
    <property type="term" value="F:5S rRNA binding"/>
    <property type="evidence" value="ECO:0007669"/>
    <property type="project" value="TreeGrafter"/>
</dbReference>
<evidence type="ECO:0000256" key="2">
    <source>
        <dbReference type="ARBA" id="ARBA00004642"/>
    </source>
</evidence>
<feature type="compositionally biased region" description="Basic residues" evidence="7">
    <location>
        <begin position="119"/>
        <end position="129"/>
    </location>
</feature>
<feature type="non-terminal residue" evidence="8">
    <location>
        <position position="1"/>
    </location>
</feature>
<organism evidence="8 9">
    <name type="scientific">Colletotrichum fioriniae PJ7</name>
    <dbReference type="NCBI Taxonomy" id="1445577"/>
    <lineage>
        <taxon>Eukaryota</taxon>
        <taxon>Fungi</taxon>
        <taxon>Dikarya</taxon>
        <taxon>Ascomycota</taxon>
        <taxon>Pezizomycotina</taxon>
        <taxon>Sordariomycetes</taxon>
        <taxon>Hypocreomycetidae</taxon>
        <taxon>Glomerellales</taxon>
        <taxon>Glomerellaceae</taxon>
        <taxon>Colletotrichum</taxon>
        <taxon>Colletotrichum acutatum species complex</taxon>
    </lineage>
</organism>
<dbReference type="AlphaFoldDB" id="A0A010Q7F5"/>
<dbReference type="PIRSF" id="PIRSF017302">
    <property type="entry name" value="Gltscr2"/>
    <property type="match status" value="1"/>
</dbReference>
<dbReference type="HOGENOM" id="CLU_035888_1_0_1"/>
<feature type="region of interest" description="Disordered" evidence="7">
    <location>
        <begin position="191"/>
        <end position="211"/>
    </location>
</feature>
<dbReference type="EMBL" id="JARH01000886">
    <property type="protein sequence ID" value="EXF75777.1"/>
    <property type="molecule type" value="Genomic_DNA"/>
</dbReference>
<dbReference type="InterPro" id="IPR011687">
    <property type="entry name" value="Nop53/GLTSCR2"/>
</dbReference>
<comment type="subcellular location">
    <subcellularLocation>
        <location evidence="1">Nucleus</location>
        <location evidence="1">Nucleolus</location>
    </subcellularLocation>
    <subcellularLocation>
        <location evidence="2">Nucleus</location>
        <location evidence="2">Nucleoplasm</location>
    </subcellularLocation>
</comment>
<comment type="caution">
    <text evidence="8">The sequence shown here is derived from an EMBL/GenBank/DDBJ whole genome shotgun (WGS) entry which is preliminary data.</text>
</comment>
<feature type="compositionally biased region" description="Basic and acidic residues" evidence="7">
    <location>
        <begin position="14"/>
        <end position="26"/>
    </location>
</feature>
<evidence type="ECO:0000256" key="7">
    <source>
        <dbReference type="SAM" id="MobiDB-lite"/>
    </source>
</evidence>
<dbReference type="OrthoDB" id="5072at2759"/>
<gene>
    <name evidence="8" type="ORF">CFIO01_11566</name>
</gene>
<name>A0A010Q7F5_9PEZI</name>
<keyword evidence="9" id="KW-1185">Reference proteome</keyword>
<sequence length="558" mass="62163">QRRPPNGRRGHHVLIIDKHDPISDKIQKKKKDPGSKISGRSRPRRPSWCRVQIRRPANGQGAEIDFSTSETSPVTLSVFFAHNHPYNPFKLGVQFGQPSNMPVLKPLSGDGEAPQQRKQPSRKGKKAWRKNVDVSEVQEGLDELNTQIIAGGVVAEKDSADLFTLDTVGKVEKRPKPKKTLKSDEILAARSSVPAVSSRKQKRDAETALSKTSDGLLPVKRLRTDWVSHKELSRLRRVADGHQEESTALVPQEATYDLWGAAPSASSKAVAAASKTSKDNFLPAEQKAKPPKTLKHAPISLTASGRQLPAVVKPTGGYSYNPTFDDYADRLEEEGARAVAAEEARLAAEEADRIKREAVAKSAAEADAAEARAQLSEWDEDSAWEGFESGVEGDDKPTTKRPQRKTPQQRNRIKRRKEAEREAKHQLALKKKAAQAERIKEIAAEIAGRDASKSALALAKEVGEGSDADDDEDDIVDEGRLRRRQLGKMKLPEKDLELVLPDELQDSLRLLRPEGNLLKDRYRSLLVRGKVESRRHIPFKKQARAKLTEKWSYKDFRI</sequence>
<feature type="compositionally biased region" description="Basic residues" evidence="7">
    <location>
        <begin position="1"/>
        <end position="12"/>
    </location>
</feature>